<accession>A0A4S5EAA5</accession>
<dbReference type="RefSeq" id="WP_136452706.1">
    <property type="nucleotide sequence ID" value="NZ_SSWH01000001.1"/>
</dbReference>
<protein>
    <submittedName>
        <fullName evidence="2">Uncharacterized protein</fullName>
    </submittedName>
</protein>
<dbReference type="AlphaFoldDB" id="A0A4S5EAA5"/>
<organism evidence="2 3">
    <name type="scientific">Arthrobacter echini</name>
    <dbReference type="NCBI Taxonomy" id="1529066"/>
    <lineage>
        <taxon>Bacteria</taxon>
        <taxon>Bacillati</taxon>
        <taxon>Actinomycetota</taxon>
        <taxon>Actinomycetes</taxon>
        <taxon>Micrococcales</taxon>
        <taxon>Micrococcaceae</taxon>
        <taxon>Arthrobacter</taxon>
    </lineage>
</organism>
<feature type="transmembrane region" description="Helical" evidence="1">
    <location>
        <begin position="104"/>
        <end position="130"/>
    </location>
</feature>
<gene>
    <name evidence="2" type="ORF">E8P82_01470</name>
</gene>
<dbReference type="Proteomes" id="UP000305233">
    <property type="component" value="Unassembled WGS sequence"/>
</dbReference>
<keyword evidence="1" id="KW-0812">Transmembrane</keyword>
<dbReference type="EMBL" id="SSWH01000001">
    <property type="protein sequence ID" value="THJ68604.1"/>
    <property type="molecule type" value="Genomic_DNA"/>
</dbReference>
<dbReference type="OrthoDB" id="4246695at2"/>
<name>A0A4S5EAA5_9MICC</name>
<feature type="transmembrane region" description="Helical" evidence="1">
    <location>
        <begin position="79"/>
        <end position="98"/>
    </location>
</feature>
<proteinExistence type="predicted"/>
<feature type="transmembrane region" description="Helical" evidence="1">
    <location>
        <begin position="52"/>
        <end position="72"/>
    </location>
</feature>
<feature type="transmembrane region" description="Helical" evidence="1">
    <location>
        <begin position="12"/>
        <end position="32"/>
    </location>
</feature>
<evidence type="ECO:0000256" key="1">
    <source>
        <dbReference type="SAM" id="Phobius"/>
    </source>
</evidence>
<keyword evidence="1" id="KW-1133">Transmembrane helix</keyword>
<keyword evidence="3" id="KW-1185">Reference proteome</keyword>
<comment type="caution">
    <text evidence="2">The sequence shown here is derived from an EMBL/GenBank/DDBJ whole genome shotgun (WGS) entry which is preliminary data.</text>
</comment>
<sequence length="157" mass="17161">MRLTRDRRRPPAQQFAWVALFAVLSAGLWFGWFAWDTEYQFNSATAEMTGPYAVWQGVGAFLCGIVVVGFAYRILFFPVALLVLPASFTIAWSTTAAAEDYSGLWVIGAILVAFGSTAGIALLLGVAALIEKIVTQYRTSATRRRSGETADSAPRDR</sequence>
<reference evidence="2 3" key="1">
    <citation type="submission" date="2019-04" db="EMBL/GenBank/DDBJ databases">
        <authorList>
            <person name="Liu Q."/>
            <person name="Xin Y.-H."/>
        </authorList>
    </citation>
    <scope>NUCLEOTIDE SEQUENCE [LARGE SCALE GENOMIC DNA]</scope>
    <source>
        <strain evidence="2 3">AM23</strain>
    </source>
</reference>
<evidence type="ECO:0000313" key="2">
    <source>
        <dbReference type="EMBL" id="THJ68604.1"/>
    </source>
</evidence>
<keyword evidence="1" id="KW-0472">Membrane</keyword>
<evidence type="ECO:0000313" key="3">
    <source>
        <dbReference type="Proteomes" id="UP000305233"/>
    </source>
</evidence>